<proteinExistence type="predicted"/>
<evidence type="ECO:0000256" key="1">
    <source>
        <dbReference type="SAM" id="MobiDB-lite"/>
    </source>
</evidence>
<keyword evidence="3" id="KW-1185">Reference proteome</keyword>
<dbReference type="Proteomes" id="UP001054889">
    <property type="component" value="Unassembled WGS sequence"/>
</dbReference>
<evidence type="ECO:0000313" key="2">
    <source>
        <dbReference type="EMBL" id="GJM84476.1"/>
    </source>
</evidence>
<name>A0AAV5BED2_ELECO</name>
<gene>
    <name evidence="2" type="primary">ga00150</name>
    <name evidence="2" type="ORF">PR202_ga00150</name>
</gene>
<dbReference type="Gene3D" id="3.40.50.2000">
    <property type="entry name" value="Glycogen Phosphorylase B"/>
    <property type="match status" value="1"/>
</dbReference>
<reference evidence="2" key="2">
    <citation type="submission" date="2021-12" db="EMBL/GenBank/DDBJ databases">
        <title>Resequencing data analysis of finger millet.</title>
        <authorList>
            <person name="Hatakeyama M."/>
            <person name="Aluri S."/>
            <person name="Balachadran M.T."/>
            <person name="Sivarajan S.R."/>
            <person name="Poveda L."/>
            <person name="Shimizu-Inatsugi R."/>
            <person name="Schlapbach R."/>
            <person name="Sreeman S.M."/>
            <person name="Shimizu K.K."/>
        </authorList>
    </citation>
    <scope>NUCLEOTIDE SEQUENCE</scope>
</reference>
<dbReference type="SUPFAM" id="SSF53756">
    <property type="entry name" value="UDP-Glycosyltransferase/glycogen phosphorylase"/>
    <property type="match status" value="1"/>
</dbReference>
<feature type="compositionally biased region" description="Basic and acidic residues" evidence="1">
    <location>
        <begin position="12"/>
        <end position="23"/>
    </location>
</feature>
<comment type="caution">
    <text evidence="2">The sequence shown here is derived from an EMBL/GenBank/DDBJ whole genome shotgun (WGS) entry which is preliminary data.</text>
</comment>
<sequence length="228" mass="25224">MASAASASSLPREADDGAHHQQDHHELPHVMIFPFMAKSHTIPLTHLVHLLRRRQLATVTFFTTPGNAAFLRAKLPGADDGGGVAVVELPFTGHVNSTAPKLQAPRSASRPSTRCPRSPLSWRPRRRCDRASRRRSPPCGPRLPSLWPTRSYTGPTPQRRRSASAHWPANMFAHVIREACLRYNPAAELSRGAPDDAVFTVPEFPHVQLDADGTDPRVGRQDRKGHCR</sequence>
<reference evidence="2" key="1">
    <citation type="journal article" date="2018" name="DNA Res.">
        <title>Multiple hybrid de novo genome assembly of finger millet, an orphan allotetraploid crop.</title>
        <authorList>
            <person name="Hatakeyama M."/>
            <person name="Aluri S."/>
            <person name="Balachadran M.T."/>
            <person name="Sivarajan S.R."/>
            <person name="Patrignani A."/>
            <person name="Gruter S."/>
            <person name="Poveda L."/>
            <person name="Shimizu-Inatsugi R."/>
            <person name="Baeten J."/>
            <person name="Francoijs K.J."/>
            <person name="Nataraja K.N."/>
            <person name="Reddy Y.A.N."/>
            <person name="Phadnis S."/>
            <person name="Ravikumar R.L."/>
            <person name="Schlapbach R."/>
            <person name="Sreeman S.M."/>
            <person name="Shimizu K.K."/>
        </authorList>
    </citation>
    <scope>NUCLEOTIDE SEQUENCE</scope>
</reference>
<dbReference type="EMBL" id="BQKI01000001">
    <property type="protein sequence ID" value="GJM84476.1"/>
    <property type="molecule type" value="Genomic_DNA"/>
</dbReference>
<organism evidence="2 3">
    <name type="scientific">Eleusine coracana subsp. coracana</name>
    <dbReference type="NCBI Taxonomy" id="191504"/>
    <lineage>
        <taxon>Eukaryota</taxon>
        <taxon>Viridiplantae</taxon>
        <taxon>Streptophyta</taxon>
        <taxon>Embryophyta</taxon>
        <taxon>Tracheophyta</taxon>
        <taxon>Spermatophyta</taxon>
        <taxon>Magnoliopsida</taxon>
        <taxon>Liliopsida</taxon>
        <taxon>Poales</taxon>
        <taxon>Poaceae</taxon>
        <taxon>PACMAD clade</taxon>
        <taxon>Chloridoideae</taxon>
        <taxon>Cynodonteae</taxon>
        <taxon>Eleusininae</taxon>
        <taxon>Eleusine</taxon>
    </lineage>
</organism>
<dbReference type="AlphaFoldDB" id="A0AAV5BED2"/>
<feature type="region of interest" description="Disordered" evidence="1">
    <location>
        <begin position="1"/>
        <end position="23"/>
    </location>
</feature>
<feature type="region of interest" description="Disordered" evidence="1">
    <location>
        <begin position="96"/>
        <end position="165"/>
    </location>
</feature>
<protein>
    <submittedName>
        <fullName evidence="2">Uncharacterized protein</fullName>
    </submittedName>
</protein>
<feature type="compositionally biased region" description="Basic residues" evidence="1">
    <location>
        <begin position="123"/>
        <end position="136"/>
    </location>
</feature>
<evidence type="ECO:0000313" key="3">
    <source>
        <dbReference type="Proteomes" id="UP001054889"/>
    </source>
</evidence>
<feature type="region of interest" description="Disordered" evidence="1">
    <location>
        <begin position="207"/>
        <end position="228"/>
    </location>
</feature>
<feature type="compositionally biased region" description="Basic and acidic residues" evidence="1">
    <location>
        <begin position="214"/>
        <end position="228"/>
    </location>
</feature>
<accession>A0AAV5BED2</accession>